<sequence length="70" mass="8144">MWDFEKADLTFTDKGGEEVKSVLGGYQASFDTKCEKEFDIVYDERGTKDDYKDLDVRGKLVLLDINQREE</sequence>
<dbReference type="Proteomes" id="UP000070326">
    <property type="component" value="Unassembled WGS sequence"/>
</dbReference>
<evidence type="ECO:0000313" key="2">
    <source>
        <dbReference type="Proteomes" id="UP000070326"/>
    </source>
</evidence>
<dbReference type="RefSeq" id="WP_021934957.1">
    <property type="nucleotide sequence ID" value="NZ_CAXUJS010000003.1"/>
</dbReference>
<accession>A0A135YVA5</accession>
<gene>
    <name evidence="1" type="ORF">HMPREF3195_00786</name>
</gene>
<dbReference type="EMBL" id="LSQZ01000025">
    <property type="protein sequence ID" value="KXI13310.1"/>
    <property type="molecule type" value="Genomic_DNA"/>
</dbReference>
<dbReference type="PATRIC" id="fig|1261.3.peg.1379"/>
<dbReference type="STRING" id="1261.HMPREF3195_00786"/>
<reference evidence="1 2" key="1">
    <citation type="submission" date="2016-02" db="EMBL/GenBank/DDBJ databases">
        <authorList>
            <person name="Wen L."/>
            <person name="He K."/>
            <person name="Yang H."/>
        </authorList>
    </citation>
    <scope>NUCLEOTIDE SEQUENCE [LARGE SCALE GENOMIC DNA]</scope>
    <source>
        <strain evidence="1 2">MJR8628A</strain>
    </source>
</reference>
<dbReference type="AlphaFoldDB" id="A0A135YVA5"/>
<organism evidence="1 2">
    <name type="scientific">Peptostreptococcus anaerobius</name>
    <dbReference type="NCBI Taxonomy" id="1261"/>
    <lineage>
        <taxon>Bacteria</taxon>
        <taxon>Bacillati</taxon>
        <taxon>Bacillota</taxon>
        <taxon>Clostridia</taxon>
        <taxon>Peptostreptococcales</taxon>
        <taxon>Peptostreptococcaceae</taxon>
        <taxon>Peptostreptococcus</taxon>
    </lineage>
</organism>
<proteinExistence type="predicted"/>
<name>A0A135YVA5_9FIRM</name>
<dbReference type="SUPFAM" id="SSF52025">
    <property type="entry name" value="PA domain"/>
    <property type="match status" value="1"/>
</dbReference>
<protein>
    <submittedName>
        <fullName evidence="1">Uncharacterized protein</fullName>
    </submittedName>
</protein>
<dbReference type="InterPro" id="IPR046450">
    <property type="entry name" value="PA_dom_sf"/>
</dbReference>
<comment type="caution">
    <text evidence="1">The sequence shown here is derived from an EMBL/GenBank/DDBJ whole genome shotgun (WGS) entry which is preliminary data.</text>
</comment>
<evidence type="ECO:0000313" key="1">
    <source>
        <dbReference type="EMBL" id="KXI13310.1"/>
    </source>
</evidence>